<organism evidence="4 5">
    <name type="scientific">Bos indicus</name>
    <name type="common">Zebu</name>
    <dbReference type="NCBI Taxonomy" id="9915"/>
    <lineage>
        <taxon>Eukaryota</taxon>
        <taxon>Metazoa</taxon>
        <taxon>Chordata</taxon>
        <taxon>Craniata</taxon>
        <taxon>Vertebrata</taxon>
        <taxon>Euteleostomi</taxon>
        <taxon>Mammalia</taxon>
        <taxon>Eutheria</taxon>
        <taxon>Laurasiatheria</taxon>
        <taxon>Artiodactyla</taxon>
        <taxon>Ruminantia</taxon>
        <taxon>Pecora</taxon>
        <taxon>Bovidae</taxon>
        <taxon>Bovinae</taxon>
        <taxon>Bos</taxon>
    </lineage>
</organism>
<evidence type="ECO:0000313" key="4">
    <source>
        <dbReference type="Proteomes" id="UP001652663"/>
    </source>
</evidence>
<feature type="region of interest" description="Disordered" evidence="1">
    <location>
        <begin position="149"/>
        <end position="210"/>
    </location>
</feature>
<feature type="signal peptide" evidence="3">
    <location>
        <begin position="1"/>
        <end position="29"/>
    </location>
</feature>
<dbReference type="Proteomes" id="UP001652663">
    <property type="component" value="Chromosome 29"/>
</dbReference>
<dbReference type="RefSeq" id="XP_019810898.2">
    <property type="nucleotide sequence ID" value="XM_019955339.2"/>
</dbReference>
<feature type="chain" id="PRO_5046887111" evidence="3">
    <location>
        <begin position="30"/>
        <end position="239"/>
    </location>
</feature>
<protein>
    <submittedName>
        <fullName evidence="5">Tetraspanin-32 isoform X9</fullName>
    </submittedName>
</protein>
<dbReference type="GeneID" id="109554667"/>
<keyword evidence="2" id="KW-0812">Transmembrane</keyword>
<keyword evidence="2" id="KW-1133">Transmembrane helix</keyword>
<evidence type="ECO:0000256" key="1">
    <source>
        <dbReference type="SAM" id="MobiDB-lite"/>
    </source>
</evidence>
<reference evidence="5" key="1">
    <citation type="submission" date="2025-08" db="UniProtKB">
        <authorList>
            <consortium name="RefSeq"/>
        </authorList>
    </citation>
    <scope>IDENTIFICATION</scope>
    <source>
        <tissue evidence="5">Blood</tissue>
    </source>
</reference>
<evidence type="ECO:0000256" key="3">
    <source>
        <dbReference type="SAM" id="SignalP"/>
    </source>
</evidence>
<keyword evidence="3" id="KW-0732">Signal</keyword>
<accession>A0A6P5AVV8</accession>
<proteinExistence type="predicted"/>
<feature type="transmembrane region" description="Helical" evidence="2">
    <location>
        <begin position="57"/>
        <end position="78"/>
    </location>
</feature>
<keyword evidence="2" id="KW-0472">Membrane</keyword>
<sequence length="239" mass="25159">MEPCSRVRVAKCQMLATSLFVLLLGSAMAATAALSYFGPHFTVIGPVSADRTTYEALHHWAFSAGIALAALLTLGAMLSAAATVRGAGGLMAAAFLSFALVFCALVQAAFWRAHSPTQMEDAVLDAYDRAYERALRSASGSGRQELVAIQDTGPQPPSPGAQSLQMHPGGIPVSAPVQSRCSWGPSESKQTLGSASAAPGHPPAYPRERRSYGLDSHVTLVGGEELFPSTWWGVREEEA</sequence>
<name>A0A6P5AVV8_BOSIN</name>
<feature type="compositionally biased region" description="Polar residues" evidence="1">
    <location>
        <begin position="176"/>
        <end position="192"/>
    </location>
</feature>
<evidence type="ECO:0000256" key="2">
    <source>
        <dbReference type="SAM" id="Phobius"/>
    </source>
</evidence>
<gene>
    <name evidence="5" type="primary">TSPAN32</name>
</gene>
<evidence type="ECO:0000313" key="5">
    <source>
        <dbReference type="RefSeq" id="XP_019810898.2"/>
    </source>
</evidence>
<feature type="transmembrane region" description="Helical" evidence="2">
    <location>
        <begin position="90"/>
        <end position="111"/>
    </location>
</feature>
<dbReference type="CTD" id="10077"/>
<keyword evidence="4" id="KW-1185">Reference proteome</keyword>